<comment type="caution">
    <text evidence="3">The sequence shown here is derived from an EMBL/GenBank/DDBJ whole genome shotgun (WGS) entry which is preliminary data.</text>
</comment>
<name>A0A8S9ILC5_BRACR</name>
<dbReference type="EMBL" id="QGKY02001015">
    <property type="protein sequence ID" value="KAF2570132.1"/>
    <property type="molecule type" value="Genomic_DNA"/>
</dbReference>
<reference evidence="3" key="1">
    <citation type="submission" date="2019-12" db="EMBL/GenBank/DDBJ databases">
        <title>Genome sequencing and annotation of Brassica cretica.</title>
        <authorList>
            <person name="Studholme D.J."/>
            <person name="Sarris P.F."/>
        </authorList>
    </citation>
    <scope>NUCLEOTIDE SEQUENCE</scope>
    <source>
        <strain evidence="3">PFS-102/07</strain>
        <tissue evidence="3">Leaf</tissue>
    </source>
</reference>
<organism evidence="3">
    <name type="scientific">Brassica cretica</name>
    <name type="common">Mustard</name>
    <dbReference type="NCBI Taxonomy" id="69181"/>
    <lineage>
        <taxon>Eukaryota</taxon>
        <taxon>Viridiplantae</taxon>
        <taxon>Streptophyta</taxon>
        <taxon>Embryophyta</taxon>
        <taxon>Tracheophyta</taxon>
        <taxon>Spermatophyta</taxon>
        <taxon>Magnoliopsida</taxon>
        <taxon>eudicotyledons</taxon>
        <taxon>Gunneridae</taxon>
        <taxon>Pentapetalae</taxon>
        <taxon>rosids</taxon>
        <taxon>malvids</taxon>
        <taxon>Brassicales</taxon>
        <taxon>Brassicaceae</taxon>
        <taxon>Brassiceae</taxon>
        <taxon>Brassica</taxon>
    </lineage>
</organism>
<proteinExistence type="predicted"/>
<feature type="region of interest" description="Disordered" evidence="2">
    <location>
        <begin position="164"/>
        <end position="192"/>
    </location>
</feature>
<keyword evidence="1" id="KW-0175">Coiled coil</keyword>
<accession>A0A8S9ILC5</accession>
<evidence type="ECO:0000313" key="3">
    <source>
        <dbReference type="EMBL" id="KAF2570132.1"/>
    </source>
</evidence>
<sequence length="192" mass="21591">MGSWSLENDLVIQRLHENPGIIGDGGVEDLLGSLDSIWDPEEVEVLKSQVSGEKEQRVAREFEIRDLKEKVNDLEKVAEVSLADALAMNQKNQELEEDIEALKAAAQTFTFEMVMAVNGARVVARWELMREWLRKQSAQWDLVTALEQYKAVVQEEARRKCAPLPTFEDEPAIPPTCDLDVDSSVKPRGSPT</sequence>
<dbReference type="AlphaFoldDB" id="A0A8S9ILC5"/>
<feature type="coiled-coil region" evidence="1">
    <location>
        <begin position="64"/>
        <end position="112"/>
    </location>
</feature>
<protein>
    <submittedName>
        <fullName evidence="3">Uncharacterized protein</fullName>
    </submittedName>
</protein>
<gene>
    <name evidence="3" type="ORF">F2Q70_00002862</name>
</gene>
<evidence type="ECO:0000256" key="1">
    <source>
        <dbReference type="SAM" id="Coils"/>
    </source>
</evidence>
<evidence type="ECO:0000256" key="2">
    <source>
        <dbReference type="SAM" id="MobiDB-lite"/>
    </source>
</evidence>